<comment type="caution">
    <text evidence="4">The sequence shown here is derived from an EMBL/GenBank/DDBJ whole genome shotgun (WGS) entry which is preliminary data.</text>
</comment>
<feature type="region of interest" description="Disordered" evidence="1">
    <location>
        <begin position="24"/>
        <end position="48"/>
    </location>
</feature>
<dbReference type="Gene3D" id="2.30.42.10">
    <property type="match status" value="1"/>
</dbReference>
<dbReference type="Gene3D" id="3.50.30.30">
    <property type="match status" value="1"/>
</dbReference>
<keyword evidence="2" id="KW-0732">Signal</keyword>
<dbReference type="InterPro" id="IPR045175">
    <property type="entry name" value="M28_fam"/>
</dbReference>
<dbReference type="PANTHER" id="PTHR12147">
    <property type="entry name" value="METALLOPEPTIDASE M28 FAMILY MEMBER"/>
    <property type="match status" value="1"/>
</dbReference>
<name>A0A2S9YMK9_9BACT</name>
<dbReference type="PROSITE" id="PS50106">
    <property type="entry name" value="PDZ"/>
    <property type="match status" value="1"/>
</dbReference>
<dbReference type="OrthoDB" id="262125at2"/>
<dbReference type="InterPro" id="IPR036034">
    <property type="entry name" value="PDZ_sf"/>
</dbReference>
<feature type="domain" description="PDZ" evidence="3">
    <location>
        <begin position="503"/>
        <end position="566"/>
    </location>
</feature>
<evidence type="ECO:0000256" key="1">
    <source>
        <dbReference type="SAM" id="MobiDB-lite"/>
    </source>
</evidence>
<reference evidence="4 5" key="1">
    <citation type="submission" date="2018-03" db="EMBL/GenBank/DDBJ databases">
        <title>Draft Genome Sequences of the Obligatory Marine Myxobacteria Enhygromyxa salina SWB007.</title>
        <authorList>
            <person name="Poehlein A."/>
            <person name="Moghaddam J.A."/>
            <person name="Harms H."/>
            <person name="Alanjari M."/>
            <person name="Koenig G.M."/>
            <person name="Daniel R."/>
            <person name="Schaeberle T.F."/>
        </authorList>
    </citation>
    <scope>NUCLEOTIDE SEQUENCE [LARGE SCALE GENOMIC DNA]</scope>
    <source>
        <strain evidence="4 5">SWB007</strain>
    </source>
</reference>
<feature type="chain" id="PRO_5015513030" evidence="2">
    <location>
        <begin position="24"/>
        <end position="605"/>
    </location>
</feature>
<evidence type="ECO:0000256" key="2">
    <source>
        <dbReference type="SAM" id="SignalP"/>
    </source>
</evidence>
<organism evidence="4 5">
    <name type="scientific">Enhygromyxa salina</name>
    <dbReference type="NCBI Taxonomy" id="215803"/>
    <lineage>
        <taxon>Bacteria</taxon>
        <taxon>Pseudomonadati</taxon>
        <taxon>Myxococcota</taxon>
        <taxon>Polyangia</taxon>
        <taxon>Nannocystales</taxon>
        <taxon>Nannocystaceae</taxon>
        <taxon>Enhygromyxa</taxon>
    </lineage>
</organism>
<dbReference type="RefSeq" id="WP_106090947.1">
    <property type="nucleotide sequence ID" value="NZ_PVNL01000077.1"/>
</dbReference>
<evidence type="ECO:0000313" key="5">
    <source>
        <dbReference type="Proteomes" id="UP000238823"/>
    </source>
</evidence>
<dbReference type="GO" id="GO:0008235">
    <property type="term" value="F:metalloexopeptidase activity"/>
    <property type="evidence" value="ECO:0007669"/>
    <property type="project" value="InterPro"/>
</dbReference>
<sequence length="605" mass="63379">MRRRPILSLLALSASLVSFTACAEPTPAPVDPSQADRELPPAKPSAPELSAEHIHAAVGFLADDAQQGRAPGTEADARVQAWIIERMQAAGLEPGGDDGFVQRFEVGDGARLRDGQLSRFGATRGRVPDITHEIVPFGHDTGETAVIGRLVFVGHGVPGEADDPGDFAGLELEGAIAVALLGAADPHAPPAKTRPQSKLIAARDRGAVGMVLWDPNSDAPWANHGQFSELEIPAVFVGKAGTEALRDAMRVGKQAAPKLGASSRAAVELHTPIEPVVLSTANLLGVLPGSAPAETRKRVIIGAHMDHLGLGTSSSLAPGEHAIHNGADDNASGVAVVLELAAALAQLTPEQRPHDLVFVTFGAEEMGLLGSKHMVEALPKSERARVLAMLNFDMVGRLRDQEALALNGTGTAKEWPELLELANPTGDTHLKLAGTSDGWGPSDHASFYGEGVPVLHFFTGAHDDYHKPSDDLDKLDSAGAAAVGELAGRIVLALLDRRESLTYVKVERASMGRTVFRVSLGTMPDYGREVDGMALSGVSEGGPAAAAGLQKGDVITRIGARAVHNIDDYMACFGELEPGVAVEIEWTRDGATQTGQLTPAAPRSK</sequence>
<dbReference type="Pfam" id="PF13180">
    <property type="entry name" value="PDZ_2"/>
    <property type="match status" value="1"/>
</dbReference>
<dbReference type="SUPFAM" id="SSF53187">
    <property type="entry name" value="Zn-dependent exopeptidases"/>
    <property type="match status" value="1"/>
</dbReference>
<keyword evidence="4" id="KW-0645">Protease</keyword>
<dbReference type="AlphaFoldDB" id="A0A2S9YMK9"/>
<dbReference type="Pfam" id="PF04389">
    <property type="entry name" value="Peptidase_M28"/>
    <property type="match status" value="1"/>
</dbReference>
<keyword evidence="4" id="KW-0031">Aminopeptidase</keyword>
<dbReference type="Proteomes" id="UP000238823">
    <property type="component" value="Unassembled WGS sequence"/>
</dbReference>
<keyword evidence="4" id="KW-0378">Hydrolase</keyword>
<dbReference type="EMBL" id="PVNL01000077">
    <property type="protein sequence ID" value="PRQ06317.1"/>
    <property type="molecule type" value="Genomic_DNA"/>
</dbReference>
<dbReference type="SUPFAM" id="SSF50156">
    <property type="entry name" value="PDZ domain-like"/>
    <property type="match status" value="1"/>
</dbReference>
<proteinExistence type="predicted"/>
<dbReference type="GO" id="GO:0004177">
    <property type="term" value="F:aminopeptidase activity"/>
    <property type="evidence" value="ECO:0007669"/>
    <property type="project" value="UniProtKB-KW"/>
</dbReference>
<feature type="signal peptide" evidence="2">
    <location>
        <begin position="1"/>
        <end position="23"/>
    </location>
</feature>
<dbReference type="InterPro" id="IPR001478">
    <property type="entry name" value="PDZ"/>
</dbReference>
<dbReference type="GO" id="GO:0006508">
    <property type="term" value="P:proteolysis"/>
    <property type="evidence" value="ECO:0007669"/>
    <property type="project" value="InterPro"/>
</dbReference>
<evidence type="ECO:0000259" key="3">
    <source>
        <dbReference type="PROSITE" id="PS50106"/>
    </source>
</evidence>
<gene>
    <name evidence="4" type="ORF">ENSA7_39940</name>
</gene>
<dbReference type="EC" id="3.4.11.24" evidence="4"/>
<dbReference type="InterPro" id="IPR007484">
    <property type="entry name" value="Peptidase_M28"/>
</dbReference>
<evidence type="ECO:0000313" key="4">
    <source>
        <dbReference type="EMBL" id="PRQ06317.1"/>
    </source>
</evidence>
<dbReference type="PROSITE" id="PS51257">
    <property type="entry name" value="PROKAR_LIPOPROTEIN"/>
    <property type="match status" value="1"/>
</dbReference>
<protein>
    <submittedName>
        <fullName evidence="4">Aminopeptidase S</fullName>
        <ecNumber evidence="4">3.4.11.24</ecNumber>
    </submittedName>
</protein>
<dbReference type="InterPro" id="IPR046450">
    <property type="entry name" value="PA_dom_sf"/>
</dbReference>
<dbReference type="PANTHER" id="PTHR12147:SF26">
    <property type="entry name" value="PEPTIDASE M28 DOMAIN-CONTAINING PROTEIN"/>
    <property type="match status" value="1"/>
</dbReference>
<dbReference type="Gene3D" id="3.40.630.10">
    <property type="entry name" value="Zn peptidases"/>
    <property type="match status" value="1"/>
</dbReference>
<accession>A0A2S9YMK9</accession>
<dbReference type="SUPFAM" id="SSF52025">
    <property type="entry name" value="PA domain"/>
    <property type="match status" value="1"/>
</dbReference>